<sequence>MCAHPWPLRKNSLMSIRIGVAGLSIPSALAEQFPSTGTHLQRYATRLSCVEINSSFYRPHRRTTYERWAASVPPSFQFSLKLPRAITHDRRLVDCQPLIEKFAEETSGLGDKRGPILVQLPPSFSYPGDIAERFLEELKNLFPGPIVLEPRHASWFVPEVDHMLGRQQVSRVAADPAKPISAAAHPGGWQSLAYFRLHGSPRIYESTYGKEAIAAQAKTVASFTALGREVWMIYDNTTFGAATQNALELAAALERSKN</sequence>
<evidence type="ECO:0000313" key="1">
    <source>
        <dbReference type="EMBL" id="CEF41445.1"/>
    </source>
</evidence>
<dbReference type="Proteomes" id="UP000056109">
    <property type="component" value="Chromosome I"/>
</dbReference>
<keyword evidence="2" id="KW-1185">Reference proteome</keyword>
<reference evidence="2" key="1">
    <citation type="submission" date="2014-09" db="EMBL/GenBank/DDBJ databases">
        <authorList>
            <person name="Illeghems K.G."/>
        </authorList>
    </citation>
    <scope>NUCLEOTIDE SEQUENCE [LARGE SCALE GENOMIC DNA]</scope>
    <source>
        <strain evidence="2">108B</strain>
    </source>
</reference>
<dbReference type="KEGG" id="asz:ASN_2141"/>
<accession>A0A0U5BA44</accession>
<dbReference type="PANTHER" id="PTHR30348">
    <property type="entry name" value="UNCHARACTERIZED PROTEIN YECE"/>
    <property type="match status" value="1"/>
</dbReference>
<name>A0A0U5BA44_9PROT</name>
<dbReference type="InterPro" id="IPR002763">
    <property type="entry name" value="DUF72"/>
</dbReference>
<dbReference type="EMBL" id="LN606600">
    <property type="protein sequence ID" value="CEF41445.1"/>
    <property type="molecule type" value="Genomic_DNA"/>
</dbReference>
<dbReference type="AlphaFoldDB" id="A0A0U5BA44"/>
<evidence type="ECO:0008006" key="3">
    <source>
        <dbReference type="Google" id="ProtNLM"/>
    </source>
</evidence>
<dbReference type="PANTHER" id="PTHR30348:SF14">
    <property type="entry name" value="BLR8050 PROTEIN"/>
    <property type="match status" value="1"/>
</dbReference>
<dbReference type="Gene3D" id="3.20.20.410">
    <property type="entry name" value="Protein of unknown function UPF0759"/>
    <property type="match status" value="1"/>
</dbReference>
<dbReference type="InterPro" id="IPR036520">
    <property type="entry name" value="UPF0759_sf"/>
</dbReference>
<dbReference type="Pfam" id="PF01904">
    <property type="entry name" value="DUF72"/>
    <property type="match status" value="1"/>
</dbReference>
<organism evidence="1 2">
    <name type="scientific">Acetobacter senegalensis</name>
    <dbReference type="NCBI Taxonomy" id="446692"/>
    <lineage>
        <taxon>Bacteria</taxon>
        <taxon>Pseudomonadati</taxon>
        <taxon>Pseudomonadota</taxon>
        <taxon>Alphaproteobacteria</taxon>
        <taxon>Acetobacterales</taxon>
        <taxon>Acetobacteraceae</taxon>
        <taxon>Acetobacter</taxon>
    </lineage>
</organism>
<proteinExistence type="predicted"/>
<protein>
    <recommendedName>
        <fullName evidence="3">DUF72 domain-containing protein</fullName>
    </recommendedName>
</protein>
<gene>
    <name evidence="1" type="ORF">ASN_2141</name>
</gene>
<dbReference type="SUPFAM" id="SSF117396">
    <property type="entry name" value="TM1631-like"/>
    <property type="match status" value="1"/>
</dbReference>
<evidence type="ECO:0000313" key="2">
    <source>
        <dbReference type="Proteomes" id="UP000056109"/>
    </source>
</evidence>
<dbReference type="PATRIC" id="fig|446692.3.peg.2214"/>